<proteinExistence type="predicted"/>
<protein>
    <submittedName>
        <fullName evidence="1">DUF3231 family protein</fullName>
    </submittedName>
</protein>
<dbReference type="RefSeq" id="WP_380702780.1">
    <property type="nucleotide sequence ID" value="NZ_JBHSAP010000007.1"/>
</dbReference>
<sequence length="173" mass="19211">MGILSGNQQKEPMHYGEIFGVWSFALGSQAMVAGYQTFINHAGDQDLKNFLQDTIQNVIRPEIEQTTELLKQNGIALPPAPPERPTANLEDIPPGARFNDPEIAAAVSRDFAAGLVMCSQIMGQCTREDIGAMFGAFHMRKAQYGDRILRMNKEKGWLVLPPMHVKHQEPVHA</sequence>
<keyword evidence="2" id="KW-1185">Reference proteome</keyword>
<dbReference type="InterPro" id="IPR021617">
    <property type="entry name" value="DUF3231"/>
</dbReference>
<dbReference type="Pfam" id="PF11553">
    <property type="entry name" value="DUF3231"/>
    <property type="match status" value="1"/>
</dbReference>
<dbReference type="Proteomes" id="UP001595843">
    <property type="component" value="Unassembled WGS sequence"/>
</dbReference>
<evidence type="ECO:0000313" key="1">
    <source>
        <dbReference type="EMBL" id="MFC4076172.1"/>
    </source>
</evidence>
<gene>
    <name evidence="1" type="ORF">ACFOUO_05040</name>
</gene>
<name>A0ABV8JBA8_9BACL</name>
<dbReference type="EMBL" id="JBHSAP010000007">
    <property type="protein sequence ID" value="MFC4076172.1"/>
    <property type="molecule type" value="Genomic_DNA"/>
</dbReference>
<organism evidence="1 2">
    <name type="scientific">Salinithrix halophila</name>
    <dbReference type="NCBI Taxonomy" id="1485204"/>
    <lineage>
        <taxon>Bacteria</taxon>
        <taxon>Bacillati</taxon>
        <taxon>Bacillota</taxon>
        <taxon>Bacilli</taxon>
        <taxon>Bacillales</taxon>
        <taxon>Thermoactinomycetaceae</taxon>
        <taxon>Salinithrix</taxon>
    </lineage>
</organism>
<dbReference type="Gene3D" id="1.20.1260.10">
    <property type="match status" value="1"/>
</dbReference>
<accession>A0ABV8JBA8</accession>
<evidence type="ECO:0000313" key="2">
    <source>
        <dbReference type="Proteomes" id="UP001595843"/>
    </source>
</evidence>
<reference evidence="2" key="1">
    <citation type="journal article" date="2019" name="Int. J. Syst. Evol. Microbiol.">
        <title>The Global Catalogue of Microorganisms (GCM) 10K type strain sequencing project: providing services to taxonomists for standard genome sequencing and annotation.</title>
        <authorList>
            <consortium name="The Broad Institute Genomics Platform"/>
            <consortium name="The Broad Institute Genome Sequencing Center for Infectious Disease"/>
            <person name="Wu L."/>
            <person name="Ma J."/>
        </authorList>
    </citation>
    <scope>NUCLEOTIDE SEQUENCE [LARGE SCALE GENOMIC DNA]</scope>
    <source>
        <strain evidence="2">IBRC-M 10813</strain>
    </source>
</reference>
<comment type="caution">
    <text evidence="1">The sequence shown here is derived from an EMBL/GenBank/DDBJ whole genome shotgun (WGS) entry which is preliminary data.</text>
</comment>
<dbReference type="InterPro" id="IPR012347">
    <property type="entry name" value="Ferritin-like"/>
</dbReference>